<feature type="compositionally biased region" description="Basic residues" evidence="1">
    <location>
        <begin position="91"/>
        <end position="103"/>
    </location>
</feature>
<dbReference type="AlphaFoldDB" id="A0A4R7PBS7"/>
<feature type="compositionally biased region" description="Basic and acidic residues" evidence="1">
    <location>
        <begin position="237"/>
        <end position="247"/>
    </location>
</feature>
<feature type="compositionally biased region" description="Low complexity" evidence="1">
    <location>
        <begin position="34"/>
        <end position="48"/>
    </location>
</feature>
<name>A0A4R7PBS7_9GAMM</name>
<feature type="region of interest" description="Disordered" evidence="1">
    <location>
        <begin position="33"/>
        <end position="103"/>
    </location>
</feature>
<proteinExistence type="predicted"/>
<accession>A0A4R7PBS7</accession>
<dbReference type="EMBL" id="SOBT01000008">
    <property type="protein sequence ID" value="TDU31142.1"/>
    <property type="molecule type" value="Genomic_DNA"/>
</dbReference>
<feature type="region of interest" description="Disordered" evidence="1">
    <location>
        <begin position="139"/>
        <end position="167"/>
    </location>
</feature>
<evidence type="ECO:0000256" key="1">
    <source>
        <dbReference type="SAM" id="MobiDB-lite"/>
    </source>
</evidence>
<feature type="compositionally biased region" description="Low complexity" evidence="1">
    <location>
        <begin position="79"/>
        <end position="90"/>
    </location>
</feature>
<feature type="compositionally biased region" description="Basic residues" evidence="1">
    <location>
        <begin position="49"/>
        <end position="67"/>
    </location>
</feature>
<organism evidence="2 3">
    <name type="scientific">Panacagrimonas perspica</name>
    <dbReference type="NCBI Taxonomy" id="381431"/>
    <lineage>
        <taxon>Bacteria</taxon>
        <taxon>Pseudomonadati</taxon>
        <taxon>Pseudomonadota</taxon>
        <taxon>Gammaproteobacteria</taxon>
        <taxon>Nevskiales</taxon>
        <taxon>Nevskiaceae</taxon>
        <taxon>Panacagrimonas</taxon>
    </lineage>
</organism>
<comment type="caution">
    <text evidence="2">The sequence shown here is derived from an EMBL/GenBank/DDBJ whole genome shotgun (WGS) entry which is preliminary data.</text>
</comment>
<reference evidence="2 3" key="1">
    <citation type="submission" date="2019-03" db="EMBL/GenBank/DDBJ databases">
        <title>Genomic Encyclopedia of Type Strains, Phase IV (KMG-IV): sequencing the most valuable type-strain genomes for metagenomic binning, comparative biology and taxonomic classification.</title>
        <authorList>
            <person name="Goeker M."/>
        </authorList>
    </citation>
    <scope>NUCLEOTIDE SEQUENCE [LARGE SCALE GENOMIC DNA]</scope>
    <source>
        <strain evidence="2 3">DSM 26377</strain>
    </source>
</reference>
<evidence type="ECO:0000313" key="3">
    <source>
        <dbReference type="Proteomes" id="UP000295341"/>
    </source>
</evidence>
<feature type="compositionally biased region" description="Basic and acidic residues" evidence="1">
    <location>
        <begin position="139"/>
        <end position="151"/>
    </location>
</feature>
<gene>
    <name evidence="2" type="ORF">DFR24_0501</name>
</gene>
<keyword evidence="3" id="KW-1185">Reference proteome</keyword>
<protein>
    <submittedName>
        <fullName evidence="2">Uncharacterized protein</fullName>
    </submittedName>
</protein>
<sequence length="329" mass="37067">MLLHSGSLKAAVVRPSRERRRLHLSSRRIRSHAIDGPPAAAPRIAARAGTRRSRPMTRRSDRRRCGGLHHQLPGGRIGSGQQRRGNGRIAAAHHRRDRRRRDRCRRLRGPLPCRRRARHGDVDNRDLCDLRRPNDFVHRPARDQRIADPHPVDPVGSQRRRQTLPGRRVGHHGILSASWRRLERNLLCRRPLRLLVPASACLFERTMPGSLPGHDGAGYKAQDNRPRRAEPCPFSQRKGDQHHDDRCESPAQCAVHSASPVRPLRLLPAAKARSVPSEIPAIFPHIPVDASEFLPACRNALRGDGWRSATAKCGVRFLVARGRFIATPL</sequence>
<evidence type="ECO:0000313" key="2">
    <source>
        <dbReference type="EMBL" id="TDU31142.1"/>
    </source>
</evidence>
<dbReference type="Proteomes" id="UP000295341">
    <property type="component" value="Unassembled WGS sequence"/>
</dbReference>
<feature type="region of interest" description="Disordered" evidence="1">
    <location>
        <begin position="212"/>
        <end position="247"/>
    </location>
</feature>